<gene>
    <name evidence="1" type="ORF">FMOSSE_LOCUS2634</name>
</gene>
<organism evidence="1 2">
    <name type="scientific">Funneliformis mosseae</name>
    <name type="common">Endomycorrhizal fungus</name>
    <name type="synonym">Glomus mosseae</name>
    <dbReference type="NCBI Taxonomy" id="27381"/>
    <lineage>
        <taxon>Eukaryota</taxon>
        <taxon>Fungi</taxon>
        <taxon>Fungi incertae sedis</taxon>
        <taxon>Mucoromycota</taxon>
        <taxon>Glomeromycotina</taxon>
        <taxon>Glomeromycetes</taxon>
        <taxon>Glomerales</taxon>
        <taxon>Glomeraceae</taxon>
        <taxon>Funneliformis</taxon>
    </lineage>
</organism>
<evidence type="ECO:0000313" key="2">
    <source>
        <dbReference type="Proteomes" id="UP000789375"/>
    </source>
</evidence>
<dbReference type="EMBL" id="CAJVPP010000354">
    <property type="protein sequence ID" value="CAG8473484.1"/>
    <property type="molecule type" value="Genomic_DNA"/>
</dbReference>
<name>A0A9N8W642_FUNMO</name>
<comment type="caution">
    <text evidence="1">The sequence shown here is derived from an EMBL/GenBank/DDBJ whole genome shotgun (WGS) entry which is preliminary data.</text>
</comment>
<proteinExistence type="predicted"/>
<reference evidence="1" key="1">
    <citation type="submission" date="2021-06" db="EMBL/GenBank/DDBJ databases">
        <authorList>
            <person name="Kallberg Y."/>
            <person name="Tangrot J."/>
            <person name="Rosling A."/>
        </authorList>
    </citation>
    <scope>NUCLEOTIDE SEQUENCE</scope>
    <source>
        <strain evidence="1">87-6 pot B 2015</strain>
    </source>
</reference>
<dbReference type="Proteomes" id="UP000789375">
    <property type="component" value="Unassembled WGS sequence"/>
</dbReference>
<evidence type="ECO:0000313" key="1">
    <source>
        <dbReference type="EMBL" id="CAG8473484.1"/>
    </source>
</evidence>
<dbReference type="AlphaFoldDB" id="A0A9N8W642"/>
<protein>
    <submittedName>
        <fullName evidence="1">8006_t:CDS:1</fullName>
    </submittedName>
</protein>
<accession>A0A9N8W642</accession>
<keyword evidence="2" id="KW-1185">Reference proteome</keyword>
<sequence length="175" mass="20468">MVVSVSNTCAKHAVSEINYPRCFAKELTKEIRENANNSEWEKLRTNLVDLSNNTDNLFEIMDEHKKVSVDTLNLFEAVLRKKKLGNEVWVVVRSAINRKMKFKKMNFKKDEIEFISKLEKTLSSVKMSVEEFELLMNLKAKSNAEFHKGEDQDPKIVKRQLETTLPDELQDFKNR</sequence>